<reference evidence="3 4" key="1">
    <citation type="journal article" date="2015" name="Nature">
        <title>rRNA introns, odd ribosomes, and small enigmatic genomes across a large radiation of phyla.</title>
        <authorList>
            <person name="Brown C.T."/>
            <person name="Hug L.A."/>
            <person name="Thomas B.C."/>
            <person name="Sharon I."/>
            <person name="Castelle C.J."/>
            <person name="Singh A."/>
            <person name="Wilkins M.J."/>
            <person name="Williams K.H."/>
            <person name="Banfield J.F."/>
        </authorList>
    </citation>
    <scope>NUCLEOTIDE SEQUENCE [LARGE SCALE GENOMIC DNA]</scope>
</reference>
<proteinExistence type="inferred from homology"/>
<comment type="caution">
    <text evidence="3">The sequence shown here is derived from an EMBL/GenBank/DDBJ whole genome shotgun (WGS) entry which is preliminary data.</text>
</comment>
<dbReference type="HAMAP" id="MF_00048">
    <property type="entry name" value="UPF0102"/>
    <property type="match status" value="1"/>
</dbReference>
<accession>A0A0G1F5S4</accession>
<dbReference type="Pfam" id="PF02021">
    <property type="entry name" value="UPF0102"/>
    <property type="match status" value="1"/>
</dbReference>
<dbReference type="InterPro" id="IPR011856">
    <property type="entry name" value="tRNA_endonuc-like_dom_sf"/>
</dbReference>
<dbReference type="SUPFAM" id="SSF52980">
    <property type="entry name" value="Restriction endonuclease-like"/>
    <property type="match status" value="1"/>
</dbReference>
<dbReference type="Gene3D" id="3.40.1350.10">
    <property type="match status" value="1"/>
</dbReference>
<gene>
    <name evidence="3" type="ORF">UV66_C0002G0018</name>
</gene>
<dbReference type="GO" id="GO:0003676">
    <property type="term" value="F:nucleic acid binding"/>
    <property type="evidence" value="ECO:0007669"/>
    <property type="project" value="InterPro"/>
</dbReference>
<comment type="similarity">
    <text evidence="1 2">Belongs to the UPF0102 family.</text>
</comment>
<dbReference type="InterPro" id="IPR003509">
    <property type="entry name" value="UPF0102_YraN-like"/>
</dbReference>
<dbReference type="CDD" id="cd20736">
    <property type="entry name" value="PoNe_Nuclease"/>
    <property type="match status" value="1"/>
</dbReference>
<evidence type="ECO:0000313" key="4">
    <source>
        <dbReference type="Proteomes" id="UP000034669"/>
    </source>
</evidence>
<evidence type="ECO:0000256" key="2">
    <source>
        <dbReference type="HAMAP-Rule" id="MF_00048"/>
    </source>
</evidence>
<sequence>MSHFCKHLGSSGELAAQVYLRGLGYKIIEKNFKCKIGEIDIIARDGNTLVFIEVKTRSSFTFGLPEEAVTARKIHKIHLIGDYYRSLHKELPELTRIDVIAVEPPKGQIRLLRNVTG</sequence>
<protein>
    <recommendedName>
        <fullName evidence="2">UPF0102 protein UV66_C0002G0018</fullName>
    </recommendedName>
</protein>
<name>A0A0G1F5S4_9BACT</name>
<dbReference type="EMBL" id="LCFI01000002">
    <property type="protein sequence ID" value="KKS90541.1"/>
    <property type="molecule type" value="Genomic_DNA"/>
</dbReference>
<dbReference type="AlphaFoldDB" id="A0A0G1F5S4"/>
<dbReference type="PANTHER" id="PTHR34039:SF1">
    <property type="entry name" value="UPF0102 PROTEIN YRAN"/>
    <property type="match status" value="1"/>
</dbReference>
<evidence type="ECO:0000313" key="3">
    <source>
        <dbReference type="EMBL" id="KKS90541.1"/>
    </source>
</evidence>
<dbReference type="PANTHER" id="PTHR34039">
    <property type="entry name" value="UPF0102 PROTEIN YRAN"/>
    <property type="match status" value="1"/>
</dbReference>
<evidence type="ECO:0000256" key="1">
    <source>
        <dbReference type="ARBA" id="ARBA00006738"/>
    </source>
</evidence>
<organism evidence="3 4">
    <name type="scientific">Candidatus Woesebacteria bacterium GW2011_GWA1_43_12</name>
    <dbReference type="NCBI Taxonomy" id="1618557"/>
    <lineage>
        <taxon>Bacteria</taxon>
        <taxon>Candidatus Woeseibacteriota</taxon>
    </lineage>
</organism>
<dbReference type="Proteomes" id="UP000034669">
    <property type="component" value="Unassembled WGS sequence"/>
</dbReference>
<dbReference type="InterPro" id="IPR011335">
    <property type="entry name" value="Restrct_endonuc-II-like"/>
</dbReference>
<dbReference type="NCBIfam" id="NF009154">
    <property type="entry name" value="PRK12497.3-3"/>
    <property type="match status" value="1"/>
</dbReference>
<dbReference type="NCBIfam" id="NF009150">
    <property type="entry name" value="PRK12497.1-3"/>
    <property type="match status" value="1"/>
</dbReference>